<dbReference type="InParanoid" id="A0A2P5EAL9"/>
<gene>
    <name evidence="1" type="ORF">TorRG33x02_216660</name>
</gene>
<dbReference type="EMBL" id="JXTC01000192">
    <property type="protein sequence ID" value="PON82581.1"/>
    <property type="molecule type" value="Genomic_DNA"/>
</dbReference>
<accession>A0A2P5EAL9</accession>
<proteinExistence type="predicted"/>
<comment type="caution">
    <text evidence="1">The sequence shown here is derived from an EMBL/GenBank/DDBJ whole genome shotgun (WGS) entry which is preliminary data.</text>
</comment>
<keyword evidence="2" id="KW-1185">Reference proteome</keyword>
<dbReference type="AlphaFoldDB" id="A0A2P5EAL9"/>
<dbReference type="Proteomes" id="UP000237000">
    <property type="component" value="Unassembled WGS sequence"/>
</dbReference>
<name>A0A2P5EAL9_TREOI</name>
<evidence type="ECO:0000313" key="2">
    <source>
        <dbReference type="Proteomes" id="UP000237000"/>
    </source>
</evidence>
<evidence type="ECO:0000313" key="1">
    <source>
        <dbReference type="EMBL" id="PON82581.1"/>
    </source>
</evidence>
<protein>
    <submittedName>
        <fullName evidence="1">Uncharacterized protein</fullName>
    </submittedName>
</protein>
<organism evidence="1 2">
    <name type="scientific">Trema orientale</name>
    <name type="common">Charcoal tree</name>
    <name type="synonym">Celtis orientalis</name>
    <dbReference type="NCBI Taxonomy" id="63057"/>
    <lineage>
        <taxon>Eukaryota</taxon>
        <taxon>Viridiplantae</taxon>
        <taxon>Streptophyta</taxon>
        <taxon>Embryophyta</taxon>
        <taxon>Tracheophyta</taxon>
        <taxon>Spermatophyta</taxon>
        <taxon>Magnoliopsida</taxon>
        <taxon>eudicotyledons</taxon>
        <taxon>Gunneridae</taxon>
        <taxon>Pentapetalae</taxon>
        <taxon>rosids</taxon>
        <taxon>fabids</taxon>
        <taxon>Rosales</taxon>
        <taxon>Cannabaceae</taxon>
        <taxon>Trema</taxon>
    </lineage>
</organism>
<reference evidence="2" key="1">
    <citation type="submission" date="2016-06" db="EMBL/GenBank/DDBJ databases">
        <title>Parallel loss of symbiosis genes in relatives of nitrogen-fixing non-legume Parasponia.</title>
        <authorList>
            <person name="Van Velzen R."/>
            <person name="Holmer R."/>
            <person name="Bu F."/>
            <person name="Rutten L."/>
            <person name="Van Zeijl A."/>
            <person name="Liu W."/>
            <person name="Santuari L."/>
            <person name="Cao Q."/>
            <person name="Sharma T."/>
            <person name="Shen D."/>
            <person name="Roswanjaya Y."/>
            <person name="Wardhani T."/>
            <person name="Kalhor M.S."/>
            <person name="Jansen J."/>
            <person name="Van den Hoogen J."/>
            <person name="Gungor B."/>
            <person name="Hartog M."/>
            <person name="Hontelez J."/>
            <person name="Verver J."/>
            <person name="Yang W.-C."/>
            <person name="Schijlen E."/>
            <person name="Repin R."/>
            <person name="Schilthuizen M."/>
            <person name="Schranz E."/>
            <person name="Heidstra R."/>
            <person name="Miyata K."/>
            <person name="Fedorova E."/>
            <person name="Kohlen W."/>
            <person name="Bisseling T."/>
            <person name="Smit S."/>
            <person name="Geurts R."/>
        </authorList>
    </citation>
    <scope>NUCLEOTIDE SEQUENCE [LARGE SCALE GENOMIC DNA]</scope>
    <source>
        <strain evidence="2">cv. RG33-2</strain>
    </source>
</reference>
<sequence length="78" mass="9197">MVILYGAKVPNRGWYMEPGLKLLLLLEGSLGGQKSRWQWSHYCRIGLRENKGQVPNVLSFSWIFYYLELICYVSINWL</sequence>